<protein>
    <submittedName>
        <fullName evidence="1">Uncharacterized protein</fullName>
    </submittedName>
</protein>
<reference evidence="2" key="1">
    <citation type="submission" date="2017-02" db="EMBL/GenBank/DDBJ databases">
        <authorList>
            <person name="Varghese N."/>
            <person name="Submissions S."/>
        </authorList>
    </citation>
    <scope>NUCLEOTIDE SEQUENCE [LARGE SCALE GENOMIC DNA]</scope>
    <source>
        <strain evidence="2">ATCC 700200</strain>
    </source>
</reference>
<dbReference type="AlphaFoldDB" id="A0A1T4YU52"/>
<proteinExistence type="predicted"/>
<keyword evidence="2" id="KW-1185">Reference proteome</keyword>
<dbReference type="EMBL" id="FUYE01000018">
    <property type="protein sequence ID" value="SKB05128.1"/>
    <property type="molecule type" value="Genomic_DNA"/>
</dbReference>
<organism evidence="1 2">
    <name type="scientific">Prosthecobacter debontii</name>
    <dbReference type="NCBI Taxonomy" id="48467"/>
    <lineage>
        <taxon>Bacteria</taxon>
        <taxon>Pseudomonadati</taxon>
        <taxon>Verrucomicrobiota</taxon>
        <taxon>Verrucomicrobiia</taxon>
        <taxon>Verrucomicrobiales</taxon>
        <taxon>Verrucomicrobiaceae</taxon>
        <taxon>Prosthecobacter</taxon>
    </lineage>
</organism>
<evidence type="ECO:0000313" key="1">
    <source>
        <dbReference type="EMBL" id="SKB05128.1"/>
    </source>
</evidence>
<dbReference type="RefSeq" id="WP_078815336.1">
    <property type="nucleotide sequence ID" value="NZ_FUYE01000018.1"/>
</dbReference>
<evidence type="ECO:0000313" key="2">
    <source>
        <dbReference type="Proteomes" id="UP000190774"/>
    </source>
</evidence>
<sequence>MNHAPTNHDGSSDSPTAIESCLEALAAEFPGLSSEHLAAAYENVRRRSNTPLSDDILKTRLRLLCQSRGMSHTL</sequence>
<name>A0A1T4YU52_9BACT</name>
<dbReference type="Proteomes" id="UP000190774">
    <property type="component" value="Unassembled WGS sequence"/>
</dbReference>
<accession>A0A1T4YU52</accession>
<gene>
    <name evidence="1" type="ORF">SAMN02745166_04180</name>
</gene>